<keyword evidence="2" id="KW-1185">Reference proteome</keyword>
<dbReference type="EMBL" id="RHJS01000002">
    <property type="protein sequence ID" value="RRK33266.1"/>
    <property type="molecule type" value="Genomic_DNA"/>
</dbReference>
<accession>A0A426DKU5</accession>
<dbReference type="Proteomes" id="UP000274920">
    <property type="component" value="Unassembled WGS sequence"/>
</dbReference>
<reference evidence="1" key="1">
    <citation type="submission" date="2018-10" db="EMBL/GenBank/DDBJ databases">
        <title>Schaedlerella arabinophila gen. nov. sp. nov., isolated from the mouse intestinal tract and comparative analysis with the genome of the closely related altered Schaedler flora strain ASF502.</title>
        <authorList>
            <person name="Miyake S."/>
            <person name="Soh M."/>
            <person name="Seedorf H."/>
        </authorList>
    </citation>
    <scope>NUCLEOTIDE SEQUENCE [LARGE SCALE GENOMIC DNA]</scope>
    <source>
        <strain evidence="1">DSM 106076</strain>
    </source>
</reference>
<organism evidence="1 2">
    <name type="scientific">Schaedlerella arabinosiphila</name>
    <dbReference type="NCBI Taxonomy" id="2044587"/>
    <lineage>
        <taxon>Bacteria</taxon>
        <taxon>Bacillati</taxon>
        <taxon>Bacillota</taxon>
        <taxon>Clostridia</taxon>
        <taxon>Lachnospirales</taxon>
        <taxon>Lachnospiraceae</taxon>
        <taxon>Schaedlerella</taxon>
    </lineage>
</organism>
<sequence>MFAAVHGFADWKLRRFRPTLSCLAERSRIFKIVAYRFGCRGGKCMAAGIILSFRDLWIKTLNFVDFCTILKLVRVLNNRIMRMCRDDQG</sequence>
<name>A0A426DKU5_9FIRM</name>
<protein>
    <submittedName>
        <fullName evidence="1">Uncharacterized protein</fullName>
    </submittedName>
</protein>
<evidence type="ECO:0000313" key="1">
    <source>
        <dbReference type="EMBL" id="RRK33266.1"/>
    </source>
</evidence>
<gene>
    <name evidence="1" type="ORF">EBB54_19430</name>
</gene>
<proteinExistence type="predicted"/>
<comment type="caution">
    <text evidence="1">The sequence shown here is derived from an EMBL/GenBank/DDBJ whole genome shotgun (WGS) entry which is preliminary data.</text>
</comment>
<dbReference type="AlphaFoldDB" id="A0A426DKU5"/>
<evidence type="ECO:0000313" key="2">
    <source>
        <dbReference type="Proteomes" id="UP000274920"/>
    </source>
</evidence>